<dbReference type="AlphaFoldDB" id="A0A0E9XKW7"/>
<evidence type="ECO:0000313" key="1">
    <source>
        <dbReference type="EMBL" id="JAI03290.1"/>
    </source>
</evidence>
<dbReference type="EMBL" id="GBXM01005288">
    <property type="protein sequence ID" value="JAI03290.1"/>
    <property type="molecule type" value="Transcribed_RNA"/>
</dbReference>
<reference evidence="1" key="2">
    <citation type="journal article" date="2015" name="Fish Shellfish Immunol.">
        <title>Early steps in the European eel (Anguilla anguilla)-Vibrio vulnificus interaction in the gills: Role of the RtxA13 toxin.</title>
        <authorList>
            <person name="Callol A."/>
            <person name="Pajuelo D."/>
            <person name="Ebbesson L."/>
            <person name="Teles M."/>
            <person name="MacKenzie S."/>
            <person name="Amaro C."/>
        </authorList>
    </citation>
    <scope>NUCLEOTIDE SEQUENCE</scope>
</reference>
<reference evidence="1" key="1">
    <citation type="submission" date="2014-11" db="EMBL/GenBank/DDBJ databases">
        <authorList>
            <person name="Amaro Gonzalez C."/>
        </authorList>
    </citation>
    <scope>NUCLEOTIDE SEQUENCE</scope>
</reference>
<proteinExistence type="predicted"/>
<sequence length="50" mass="5972">MNSVQVNSFFPLKTKWQFSTSQMTNDNVYTYCICGRQQTLYHKNNYIAEK</sequence>
<accession>A0A0E9XKW7</accession>
<organism evidence="1">
    <name type="scientific">Anguilla anguilla</name>
    <name type="common">European freshwater eel</name>
    <name type="synonym">Muraena anguilla</name>
    <dbReference type="NCBI Taxonomy" id="7936"/>
    <lineage>
        <taxon>Eukaryota</taxon>
        <taxon>Metazoa</taxon>
        <taxon>Chordata</taxon>
        <taxon>Craniata</taxon>
        <taxon>Vertebrata</taxon>
        <taxon>Euteleostomi</taxon>
        <taxon>Actinopterygii</taxon>
        <taxon>Neopterygii</taxon>
        <taxon>Teleostei</taxon>
        <taxon>Anguilliformes</taxon>
        <taxon>Anguillidae</taxon>
        <taxon>Anguilla</taxon>
    </lineage>
</organism>
<name>A0A0E9XKW7_ANGAN</name>
<protein>
    <submittedName>
        <fullName evidence="1">Uncharacterized protein</fullName>
    </submittedName>
</protein>